<reference evidence="2" key="1">
    <citation type="journal article" date="2006" name="Science">
        <title>Ancient noncoding elements conserved in the human genome.</title>
        <authorList>
            <person name="Venkatesh B."/>
            <person name="Kirkness E.F."/>
            <person name="Loh Y.H."/>
            <person name="Halpern A.L."/>
            <person name="Lee A.P."/>
            <person name="Johnson J."/>
            <person name="Dandona N."/>
            <person name="Viswanathan L.D."/>
            <person name="Tay A."/>
            <person name="Venter J.C."/>
            <person name="Strausberg R.L."/>
            <person name="Brenner S."/>
        </authorList>
    </citation>
    <scope>NUCLEOTIDE SEQUENCE [LARGE SCALE GENOMIC DNA]</scope>
</reference>
<keyword evidence="2" id="KW-1185">Reference proteome</keyword>
<evidence type="ECO:0000313" key="2">
    <source>
        <dbReference type="Proteomes" id="UP000314986"/>
    </source>
</evidence>
<dbReference type="InParanoid" id="A0A4W3K905"/>
<dbReference type="AlphaFoldDB" id="A0A4W3K905"/>
<reference evidence="2" key="3">
    <citation type="journal article" date="2014" name="Nature">
        <title>Elephant shark genome provides unique insights into gnathostome evolution.</title>
        <authorList>
            <consortium name="International Elephant Shark Genome Sequencing Consortium"/>
            <person name="Venkatesh B."/>
            <person name="Lee A.P."/>
            <person name="Ravi V."/>
            <person name="Maurya A.K."/>
            <person name="Lian M.M."/>
            <person name="Swann J.B."/>
            <person name="Ohta Y."/>
            <person name="Flajnik M.F."/>
            <person name="Sutoh Y."/>
            <person name="Kasahara M."/>
            <person name="Hoon S."/>
            <person name="Gangu V."/>
            <person name="Roy S.W."/>
            <person name="Irimia M."/>
            <person name="Korzh V."/>
            <person name="Kondrychyn I."/>
            <person name="Lim Z.W."/>
            <person name="Tay B.H."/>
            <person name="Tohari S."/>
            <person name="Kong K.W."/>
            <person name="Ho S."/>
            <person name="Lorente-Galdos B."/>
            <person name="Quilez J."/>
            <person name="Marques-Bonet T."/>
            <person name="Raney B.J."/>
            <person name="Ingham P.W."/>
            <person name="Tay A."/>
            <person name="Hillier L.W."/>
            <person name="Minx P."/>
            <person name="Boehm T."/>
            <person name="Wilson R.K."/>
            <person name="Brenner S."/>
            <person name="Warren W.C."/>
        </authorList>
    </citation>
    <scope>NUCLEOTIDE SEQUENCE [LARGE SCALE GENOMIC DNA]</scope>
</reference>
<dbReference type="Proteomes" id="UP000314986">
    <property type="component" value="Unassembled WGS sequence"/>
</dbReference>
<reference evidence="1" key="4">
    <citation type="submission" date="2025-08" db="UniProtKB">
        <authorList>
            <consortium name="Ensembl"/>
        </authorList>
    </citation>
    <scope>IDENTIFICATION</scope>
</reference>
<proteinExistence type="predicted"/>
<reference evidence="1" key="5">
    <citation type="submission" date="2025-09" db="UniProtKB">
        <authorList>
            <consortium name="Ensembl"/>
        </authorList>
    </citation>
    <scope>IDENTIFICATION</scope>
</reference>
<reference evidence="2" key="2">
    <citation type="journal article" date="2007" name="PLoS Biol.">
        <title>Survey sequencing and comparative analysis of the elephant shark (Callorhinchus milii) genome.</title>
        <authorList>
            <person name="Venkatesh B."/>
            <person name="Kirkness E.F."/>
            <person name="Loh Y.H."/>
            <person name="Halpern A.L."/>
            <person name="Lee A.P."/>
            <person name="Johnson J."/>
            <person name="Dandona N."/>
            <person name="Viswanathan L.D."/>
            <person name="Tay A."/>
            <person name="Venter J.C."/>
            <person name="Strausberg R.L."/>
            <person name="Brenner S."/>
        </authorList>
    </citation>
    <scope>NUCLEOTIDE SEQUENCE [LARGE SCALE GENOMIC DNA]</scope>
</reference>
<sequence>SNVPQTKPLFFELFCTVECLNCQISSVSCTLVSNSESCEFKPNMGTWNSYGLGLHSCSAGRMLHHQRSRPSDEALNLGPVYLSLLTMWSPLYWGDQTQIR</sequence>
<evidence type="ECO:0000313" key="1">
    <source>
        <dbReference type="Ensembl" id="ENSCMIP00000048776.1"/>
    </source>
</evidence>
<name>A0A4W3K905_CALMI</name>
<dbReference type="Ensembl" id="ENSCMIT00000049454.1">
    <property type="protein sequence ID" value="ENSCMIP00000048776.1"/>
    <property type="gene ID" value="ENSCMIG00000019921.1"/>
</dbReference>
<protein>
    <submittedName>
        <fullName evidence="1">Uncharacterized protein</fullName>
    </submittedName>
</protein>
<accession>A0A4W3K905</accession>
<organism evidence="1 2">
    <name type="scientific">Callorhinchus milii</name>
    <name type="common">Ghost shark</name>
    <dbReference type="NCBI Taxonomy" id="7868"/>
    <lineage>
        <taxon>Eukaryota</taxon>
        <taxon>Metazoa</taxon>
        <taxon>Chordata</taxon>
        <taxon>Craniata</taxon>
        <taxon>Vertebrata</taxon>
        <taxon>Chondrichthyes</taxon>
        <taxon>Holocephali</taxon>
        <taxon>Chimaeriformes</taxon>
        <taxon>Callorhinchidae</taxon>
        <taxon>Callorhinchus</taxon>
    </lineage>
</organism>